<evidence type="ECO:0000256" key="1">
    <source>
        <dbReference type="ARBA" id="ARBA00004141"/>
    </source>
</evidence>
<organism evidence="9 10">
    <name type="scientific">Siccibacter turicensis</name>
    <dbReference type="NCBI Taxonomy" id="357233"/>
    <lineage>
        <taxon>Bacteria</taxon>
        <taxon>Pseudomonadati</taxon>
        <taxon>Pseudomonadota</taxon>
        <taxon>Gammaproteobacteria</taxon>
        <taxon>Enterobacterales</taxon>
        <taxon>Enterobacteriaceae</taxon>
        <taxon>Siccibacter</taxon>
    </lineage>
</organism>
<dbReference type="InterPro" id="IPR036458">
    <property type="entry name" value="Na:dicarbo_symporter_sf"/>
</dbReference>
<feature type="transmembrane region" description="Helical" evidence="8">
    <location>
        <begin position="370"/>
        <end position="389"/>
    </location>
</feature>
<dbReference type="PRINTS" id="PR00173">
    <property type="entry name" value="EDTRNSPORT"/>
</dbReference>
<dbReference type="FunFam" id="1.10.3860.10:FF:000004">
    <property type="entry name" value="L-cystine transporter tcyP"/>
    <property type="match status" value="1"/>
</dbReference>
<feature type="transmembrane region" description="Helical" evidence="8">
    <location>
        <begin position="34"/>
        <end position="51"/>
    </location>
</feature>
<proteinExistence type="inferred from homology"/>
<evidence type="ECO:0000313" key="9">
    <source>
        <dbReference type="EMBL" id="PSN06440.1"/>
    </source>
</evidence>
<dbReference type="AlphaFoldDB" id="A0A2P8VFW7"/>
<dbReference type="GO" id="GO:0015293">
    <property type="term" value="F:symporter activity"/>
    <property type="evidence" value="ECO:0007669"/>
    <property type="project" value="InterPro"/>
</dbReference>
<feature type="transmembrane region" description="Helical" evidence="8">
    <location>
        <begin position="6"/>
        <end position="22"/>
    </location>
</feature>
<evidence type="ECO:0000256" key="7">
    <source>
        <dbReference type="ARBA" id="ARBA00023136"/>
    </source>
</evidence>
<feature type="transmembrane region" description="Helical" evidence="8">
    <location>
        <begin position="71"/>
        <end position="92"/>
    </location>
</feature>
<feature type="transmembrane region" description="Helical" evidence="8">
    <location>
        <begin position="395"/>
        <end position="415"/>
    </location>
</feature>
<dbReference type="EMBL" id="PYEP01000007">
    <property type="protein sequence ID" value="PSN06440.1"/>
    <property type="molecule type" value="Genomic_DNA"/>
</dbReference>
<feature type="transmembrane region" description="Helical" evidence="8">
    <location>
        <begin position="337"/>
        <end position="358"/>
    </location>
</feature>
<feature type="transmembrane region" description="Helical" evidence="8">
    <location>
        <begin position="104"/>
        <end position="126"/>
    </location>
</feature>
<keyword evidence="5" id="KW-0029">Amino-acid transport</keyword>
<dbReference type="STRING" id="1388748.GCA_000463155_01156"/>
<evidence type="ECO:0000256" key="5">
    <source>
        <dbReference type="ARBA" id="ARBA00022970"/>
    </source>
</evidence>
<sequence>MNFPLIANIAVFVILLLGLAKASNAQWSLARKVLVGLVIGVVFGLALHAIYGDNSPVLKDSIQWFNIVGNGYVQLLQMIVMPLVFASILSAVARLHNAASLGKISFLTIGTLLFTTLIAALVGVLVTNLFGLTAEGLVQGTAETARLTAIETNYAGKVADLTVPQLLLSFVPKNPFADLTGANPTSIISVVIFAAFLGVAALKLLKDDAPKGQRVLTAIDTLQSWVMKLVRLVMLLTPYGVMALMTKVVAGSNLQDIIKLGSFVVASYLGLAIMFGVHALLLAVNGVSPLRFFRKVMPVLTFAFTSRSSAATIPLSVEAQTRRLGVPEAIASFSASFGATIGQNGCAGLYPAMLAVMVAPTVGINPLDPMWIATLVGIVTLSSAGVAGVGGGATFAALIVLPAMGLPVTLVALLISVEPLIDMGRTALNVSGSMTAGTLTSQWMKQTDKAVLNSDEKAELAHR</sequence>
<dbReference type="PANTHER" id="PTHR42865:SF5">
    <property type="entry name" value="L-CYSTINE TRANSPORTER TCYP"/>
    <property type="match status" value="1"/>
</dbReference>
<name>A0A2P8VFW7_9ENTR</name>
<reference evidence="9 10" key="1">
    <citation type="submission" date="2018-03" db="EMBL/GenBank/DDBJ databases">
        <title>Draft genome sequence of the first documented clinical Siccibacter turicensis isolate in Austria.</title>
        <authorList>
            <person name="Lepuschitz S."/>
            <person name="Pekard-Amenitsch S."/>
            <person name="Haunold R."/>
            <person name="Schill S."/>
            <person name="Mach R."/>
            <person name="Allerberger F."/>
            <person name="Ruppitsch W."/>
            <person name="Forsythe S.J."/>
        </authorList>
    </citation>
    <scope>NUCLEOTIDE SEQUENCE [LARGE SCALE GENOMIC DNA]</scope>
    <source>
        <strain evidence="9 10">6100069499-17</strain>
    </source>
</reference>
<dbReference type="PANTHER" id="PTHR42865">
    <property type="entry name" value="PROTON/GLUTAMATE-ASPARTATE SYMPORTER"/>
    <property type="match status" value="1"/>
</dbReference>
<feature type="transmembrane region" description="Helical" evidence="8">
    <location>
        <begin position="265"/>
        <end position="284"/>
    </location>
</feature>
<evidence type="ECO:0000256" key="6">
    <source>
        <dbReference type="ARBA" id="ARBA00022989"/>
    </source>
</evidence>
<protein>
    <submittedName>
        <fullName evidence="9">L-cystine transporter</fullName>
    </submittedName>
</protein>
<dbReference type="InterPro" id="IPR001991">
    <property type="entry name" value="Na-dicarboxylate_symporter"/>
</dbReference>
<keyword evidence="3" id="KW-0813">Transport</keyword>
<dbReference type="Proteomes" id="UP000240212">
    <property type="component" value="Unassembled WGS sequence"/>
</dbReference>
<dbReference type="Gene3D" id="1.10.3860.10">
    <property type="entry name" value="Sodium:dicarboxylate symporter"/>
    <property type="match status" value="1"/>
</dbReference>
<keyword evidence="7 8" id="KW-0472">Membrane</keyword>
<comment type="caution">
    <text evidence="9">The sequence shown here is derived from an EMBL/GenBank/DDBJ whole genome shotgun (WGS) entry which is preliminary data.</text>
</comment>
<dbReference type="SUPFAM" id="SSF118215">
    <property type="entry name" value="Proton glutamate symport protein"/>
    <property type="match status" value="1"/>
</dbReference>
<comment type="subcellular location">
    <subcellularLocation>
        <location evidence="1">Membrane</location>
        <topology evidence="1">Multi-pass membrane protein</topology>
    </subcellularLocation>
</comment>
<feature type="transmembrane region" description="Helical" evidence="8">
    <location>
        <begin position="225"/>
        <end position="245"/>
    </location>
</feature>
<keyword evidence="10" id="KW-1185">Reference proteome</keyword>
<keyword evidence="4 8" id="KW-0812">Transmembrane</keyword>
<evidence type="ECO:0000313" key="10">
    <source>
        <dbReference type="Proteomes" id="UP000240212"/>
    </source>
</evidence>
<evidence type="ECO:0000256" key="2">
    <source>
        <dbReference type="ARBA" id="ARBA00006148"/>
    </source>
</evidence>
<gene>
    <name evidence="9" type="ORF">C7G83_15590</name>
</gene>
<dbReference type="GO" id="GO:0015184">
    <property type="term" value="F:L-cystine transmembrane transporter activity"/>
    <property type="evidence" value="ECO:0007669"/>
    <property type="project" value="TreeGrafter"/>
</dbReference>
<dbReference type="GO" id="GO:0005886">
    <property type="term" value="C:plasma membrane"/>
    <property type="evidence" value="ECO:0007669"/>
    <property type="project" value="TreeGrafter"/>
</dbReference>
<feature type="transmembrane region" description="Helical" evidence="8">
    <location>
        <begin position="186"/>
        <end position="205"/>
    </location>
</feature>
<dbReference type="Pfam" id="PF00375">
    <property type="entry name" value="SDF"/>
    <property type="match status" value="1"/>
</dbReference>
<evidence type="ECO:0000256" key="8">
    <source>
        <dbReference type="SAM" id="Phobius"/>
    </source>
</evidence>
<evidence type="ECO:0000256" key="4">
    <source>
        <dbReference type="ARBA" id="ARBA00022692"/>
    </source>
</evidence>
<comment type="similarity">
    <text evidence="2">Belongs to the dicarboxylate/amino acid:cation symporter (DAACS) (TC 2.A.23) family.</text>
</comment>
<dbReference type="RefSeq" id="WP_024548702.1">
    <property type="nucleotide sequence ID" value="NZ_CP188034.1"/>
</dbReference>
<accession>A0A2P8VFW7</accession>
<dbReference type="OrthoDB" id="7778689at2"/>
<keyword evidence="6 8" id="KW-1133">Transmembrane helix</keyword>
<evidence type="ECO:0000256" key="3">
    <source>
        <dbReference type="ARBA" id="ARBA00022448"/>
    </source>
</evidence>